<proteinExistence type="predicted"/>
<keyword evidence="2" id="KW-1185">Reference proteome</keyword>
<dbReference type="Proteomes" id="UP000243518">
    <property type="component" value="Unassembled WGS sequence"/>
</dbReference>
<reference evidence="1 2" key="1">
    <citation type="submission" date="2016-10" db="EMBL/GenBank/DDBJ databases">
        <authorList>
            <person name="Varghese N."/>
            <person name="Submissions S."/>
        </authorList>
    </citation>
    <scope>NUCLEOTIDE SEQUENCE [LARGE SCALE GENOMIC DNA]</scope>
    <source>
        <strain evidence="1 2">CECT 8317</strain>
    </source>
</reference>
<organism evidence="1 2">
    <name type="scientific">Halopseudomonas aestusnigri</name>
    <dbReference type="NCBI Taxonomy" id="857252"/>
    <lineage>
        <taxon>Bacteria</taxon>
        <taxon>Pseudomonadati</taxon>
        <taxon>Pseudomonadota</taxon>
        <taxon>Gammaproteobacteria</taxon>
        <taxon>Pseudomonadales</taxon>
        <taxon>Pseudomonadaceae</taxon>
        <taxon>Halopseudomonas</taxon>
    </lineage>
</organism>
<name>A0AAQ1G407_9GAMM</name>
<gene>
    <name evidence="1" type="ORF">SAMN05216586_101177</name>
</gene>
<protein>
    <submittedName>
        <fullName evidence="1">Uncharacterized protein</fullName>
    </submittedName>
</protein>
<comment type="caution">
    <text evidence="1">The sequence shown here is derived from an EMBL/GenBank/DDBJ whole genome shotgun (WGS) entry which is preliminary data.</text>
</comment>
<accession>A0AAQ1G407</accession>
<evidence type="ECO:0000313" key="2">
    <source>
        <dbReference type="Proteomes" id="UP000243518"/>
    </source>
</evidence>
<dbReference type="EMBL" id="FNVE01000001">
    <property type="protein sequence ID" value="SEF49142.1"/>
    <property type="molecule type" value="Genomic_DNA"/>
</dbReference>
<dbReference type="AlphaFoldDB" id="A0AAQ1G407"/>
<sequence length="37" mass="3793">MSEIASKGLTGCDACRADLIVVRAVLVANRTSATSGR</sequence>
<evidence type="ECO:0000313" key="1">
    <source>
        <dbReference type="EMBL" id="SEF49142.1"/>
    </source>
</evidence>